<feature type="chain" id="PRO_5046230768" evidence="1">
    <location>
        <begin position="19"/>
        <end position="1086"/>
    </location>
</feature>
<dbReference type="Proteomes" id="UP001156141">
    <property type="component" value="Unassembled WGS sequence"/>
</dbReference>
<evidence type="ECO:0000313" key="4">
    <source>
        <dbReference type="Proteomes" id="UP001156141"/>
    </source>
</evidence>
<gene>
    <name evidence="3" type="ORF">MKW35_02995</name>
</gene>
<keyword evidence="1" id="KW-0732">Signal</keyword>
<accession>A0ABS9RF50</accession>
<sequence length="1086" mass="121618">MKKILSVVICFVTINLLAQEITLTHNVGNVPIDTGMFSCEDRDEGWSKIFKLSDFGIAANEQFLIKSLQVALSESNTGATLQVSVYSIDDSFPVFFQSLYPRTVLGTRSIGIAPEIKGSPEIIQKDFDEPIVVPAGTERILVTVHKNVDFYNPESARVVIAGTQEDSGESWYHGCDENYGLTKVSELNNPVPNANFYINVTGVTFNNKGIGGTTTLNHNTCDFIEYKRVFSCSWGGMSWSRDFYLKDFGISTNEEYSINTGQVALSSAGWGTVLEFRIFKIDDNFPESFSEADLIGKSQTIDIPYFSGISPRLFNVEFETSIVVPKDVERVLVEVIQLPSYSSGAAFIAGSIGDRGVSWIKSYSGGCVPFMEFKDAEAELGYEEANFYINVTGSVNHVTNNFEMNISNICSEFLKEFSVEKKEEIASVAWDFGDPNSGLDNTSTDLSPFHDFSEDGTYTITVTVTGNNGNVEVLKETIDVKEPPTAYGIDNIFGCEDEGNPGFSSDFDVSNIESYILGGQVDKVITYIDGSGNKYSTLPNPFTNTVKDRETILVRVSHKDNPCCYSETSFDFIVNTLPDLSVIDDLTVCDDDYDGFTDFNLKKLKEDIIGSEFNIQVEFYHQNGMPIESDLEFVKNTVINQEEITFKVLNTDTKCSSEATFKLIVNPLPIANALNELIGCDDNGDGISEYFDTAQVEEEAIGNQTGFEVQYFDADGKQLPSPLPNPYTNTVFFQEVLTVRVLNTTTECYADMPLLLRTSNKPQINTPSDIYACDEEGGFGYFDLSDLKNTVIGNQSNLNVFYFDENGNDITMTISSNYRNIKPWSQNITVRVENAINNLCFSETNFNLFVNELPKVDLEESYFLCNLEPFLELYVKEVFDNYVWKYQDGTTISSSNVVKLEKAGNYTLIIGENTNGIYCENSYSFELVRSVLPKIERVDFAELSDRNYIEIIASGDGDFEYSIDGLNYQNSNLFSNVQGGIYSVTVKDKLGCGEDFSSVTIVDYPKYFTPNNDGFNDFWQIKGIPNYPNAKIFIYDRYGKFIKQFGASSNGWDGTFNGKKMMATDYWFIVKLDEENEFKGHFSLRI</sequence>
<dbReference type="Pfam" id="PF13585">
    <property type="entry name" value="CHU_C"/>
    <property type="match status" value="1"/>
</dbReference>
<reference evidence="3" key="1">
    <citation type="submission" date="2022-02" db="EMBL/GenBank/DDBJ databases">
        <title>Aestuariibaculum sp., a marine bacterium isolated from sediment in Guangxi.</title>
        <authorList>
            <person name="Ying J."/>
        </authorList>
    </citation>
    <scope>NUCLEOTIDE SEQUENCE</scope>
    <source>
        <strain evidence="3">L182</strain>
    </source>
</reference>
<feature type="signal peptide" evidence="1">
    <location>
        <begin position="1"/>
        <end position="18"/>
    </location>
</feature>
<dbReference type="NCBIfam" id="TIGR04131">
    <property type="entry name" value="Bac_Flav_CTERM"/>
    <property type="match status" value="1"/>
</dbReference>
<evidence type="ECO:0000256" key="1">
    <source>
        <dbReference type="SAM" id="SignalP"/>
    </source>
</evidence>
<dbReference type="PROSITE" id="PS50093">
    <property type="entry name" value="PKD"/>
    <property type="match status" value="1"/>
</dbReference>
<protein>
    <submittedName>
        <fullName evidence="3">T9SS type B sorting domain-containing protein</fullName>
    </submittedName>
</protein>
<comment type="caution">
    <text evidence="3">The sequence shown here is derived from an EMBL/GenBank/DDBJ whole genome shotgun (WGS) entry which is preliminary data.</text>
</comment>
<dbReference type="InterPro" id="IPR000601">
    <property type="entry name" value="PKD_dom"/>
</dbReference>
<evidence type="ECO:0000259" key="2">
    <source>
        <dbReference type="PROSITE" id="PS50093"/>
    </source>
</evidence>
<organism evidence="3 4">
    <name type="scientific">Aestuariibaculum lutulentum</name>
    <dbReference type="NCBI Taxonomy" id="2920935"/>
    <lineage>
        <taxon>Bacteria</taxon>
        <taxon>Pseudomonadati</taxon>
        <taxon>Bacteroidota</taxon>
        <taxon>Flavobacteriia</taxon>
        <taxon>Flavobacteriales</taxon>
        <taxon>Flavobacteriaceae</taxon>
    </lineage>
</organism>
<feature type="domain" description="PKD" evidence="2">
    <location>
        <begin position="430"/>
        <end position="487"/>
    </location>
</feature>
<dbReference type="Gene3D" id="2.60.40.10">
    <property type="entry name" value="Immunoglobulins"/>
    <property type="match status" value="1"/>
</dbReference>
<name>A0ABS9RF50_9FLAO</name>
<dbReference type="InterPro" id="IPR013783">
    <property type="entry name" value="Ig-like_fold"/>
</dbReference>
<dbReference type="InterPro" id="IPR035986">
    <property type="entry name" value="PKD_dom_sf"/>
</dbReference>
<dbReference type="EMBL" id="JAKVQD010000001">
    <property type="protein sequence ID" value="MCH4551574.1"/>
    <property type="molecule type" value="Genomic_DNA"/>
</dbReference>
<proteinExistence type="predicted"/>
<dbReference type="Pfam" id="PF18911">
    <property type="entry name" value="PKD_4"/>
    <property type="match status" value="1"/>
</dbReference>
<dbReference type="SUPFAM" id="SSF49299">
    <property type="entry name" value="PKD domain"/>
    <property type="match status" value="1"/>
</dbReference>
<dbReference type="RefSeq" id="WP_240571903.1">
    <property type="nucleotide sequence ID" value="NZ_CP136709.1"/>
</dbReference>
<keyword evidence="4" id="KW-1185">Reference proteome</keyword>
<dbReference type="InterPro" id="IPR022409">
    <property type="entry name" value="PKD/Chitinase_dom"/>
</dbReference>
<dbReference type="SMART" id="SM00089">
    <property type="entry name" value="PKD"/>
    <property type="match status" value="1"/>
</dbReference>
<evidence type="ECO:0000313" key="3">
    <source>
        <dbReference type="EMBL" id="MCH4551574.1"/>
    </source>
</evidence>
<dbReference type="InterPro" id="IPR026341">
    <property type="entry name" value="T9SS_type_B"/>
</dbReference>
<dbReference type="CDD" id="cd00146">
    <property type="entry name" value="PKD"/>
    <property type="match status" value="1"/>
</dbReference>